<evidence type="ECO:0000256" key="9">
    <source>
        <dbReference type="PIRSR" id="PIRSR000429-1"/>
    </source>
</evidence>
<dbReference type="InterPro" id="IPR020613">
    <property type="entry name" value="Thiolase_CS"/>
</dbReference>
<evidence type="ECO:0000256" key="6">
    <source>
        <dbReference type="ARBA" id="ARBA00022946"/>
    </source>
</evidence>
<reference evidence="14" key="1">
    <citation type="submission" date="2015-01" db="EMBL/GenBank/DDBJ databases">
        <title>Flavisolibacter sp./LCS9/ whole genome sequencing.</title>
        <authorList>
            <person name="Kim M.K."/>
            <person name="Srinivasan S."/>
            <person name="Lee J.-J."/>
        </authorList>
    </citation>
    <scope>NUCLEOTIDE SEQUENCE [LARGE SCALE GENOMIC DNA]</scope>
    <source>
        <strain evidence="14">LCS9</strain>
    </source>
</reference>
<evidence type="ECO:0000256" key="3">
    <source>
        <dbReference type="ARBA" id="ARBA00012705"/>
    </source>
</evidence>
<evidence type="ECO:0000256" key="8">
    <source>
        <dbReference type="ARBA" id="ARBA00023315"/>
    </source>
</evidence>
<dbReference type="InterPro" id="IPR020615">
    <property type="entry name" value="Thiolase_acyl_enz_int_AS"/>
</dbReference>
<dbReference type="RefSeq" id="WP_066401616.1">
    <property type="nucleotide sequence ID" value="NZ_CP011390.1"/>
</dbReference>
<keyword evidence="5" id="KW-0479">Metal-binding</keyword>
<dbReference type="NCBIfam" id="TIGR01930">
    <property type="entry name" value="AcCoA-C-Actrans"/>
    <property type="match status" value="1"/>
</dbReference>
<dbReference type="PROSITE" id="PS00737">
    <property type="entry name" value="THIOLASE_2"/>
    <property type="match status" value="1"/>
</dbReference>
<evidence type="ECO:0000256" key="2">
    <source>
        <dbReference type="ARBA" id="ARBA00011881"/>
    </source>
</evidence>
<evidence type="ECO:0000256" key="4">
    <source>
        <dbReference type="ARBA" id="ARBA00022679"/>
    </source>
</evidence>
<feature type="active site" description="Acyl-thioester intermediate" evidence="9">
    <location>
        <position position="89"/>
    </location>
</feature>
<evidence type="ECO:0000259" key="12">
    <source>
        <dbReference type="Pfam" id="PF02803"/>
    </source>
</evidence>
<sequence length="392" mass="40730">MSKVVYIVSAVRTPMGSFGGALKDVPAPQLGATAIKAAVERAGIQPDQVDEVLMGCVIQAGLGQAPARQAAKAAGLPDKVICTTINKVCASGMKAIAQGAQSILLGDADVVVAGGMENMSSVPFYVDSLRWGNKYGTTSLVDGLQKDGLTDCYNNFAMGCAADICATENQISREDQDAFAIESYKRSQLAWESGKFKDEVVPVTIASRKGEVIVDKDEEPWSVKFDKIASLKPAFGKEGTVTAANASTMNDGAAAVVLMSKEKAEELGIQPIAIIRGYADAEQDPVQFTTTPSIAVPKAVKRAGLEMSDIDFVELNEAFSVVGIVNTKMMNLDPANVNVNGGAVSLGHPLGCSGARIVVTLLNVLRQRGGKVGAAGICNGGGGASAMVVELV</sequence>
<dbReference type="AlphaFoldDB" id="A0A172TR03"/>
<keyword evidence="14" id="KW-1185">Reference proteome</keyword>
<dbReference type="PANTHER" id="PTHR18919:SF156">
    <property type="entry name" value="ACETYL-COA ACETYLTRANSFERASE, MITOCHONDRIAL"/>
    <property type="match status" value="1"/>
</dbReference>
<keyword evidence="7" id="KW-0630">Potassium</keyword>
<dbReference type="KEGG" id="fla:SY85_02320"/>
<dbReference type="PATRIC" id="fig|1492898.3.peg.507"/>
<feature type="domain" description="Thiolase C-terminal" evidence="12">
    <location>
        <begin position="270"/>
        <end position="390"/>
    </location>
</feature>
<accession>A0A172TR03</accession>
<dbReference type="GO" id="GO:0003985">
    <property type="term" value="F:acetyl-CoA C-acetyltransferase activity"/>
    <property type="evidence" value="ECO:0007669"/>
    <property type="project" value="UniProtKB-EC"/>
</dbReference>
<evidence type="ECO:0000256" key="7">
    <source>
        <dbReference type="ARBA" id="ARBA00022958"/>
    </source>
</evidence>
<dbReference type="PANTHER" id="PTHR18919">
    <property type="entry name" value="ACETYL-COA C-ACYLTRANSFERASE"/>
    <property type="match status" value="1"/>
</dbReference>
<reference evidence="13 14" key="2">
    <citation type="journal article" date="2016" name="Int. J. Syst. Evol. Microbiol.">
        <title>Flavisolibacter tropicus sp. nov., isolated from tropical soil.</title>
        <authorList>
            <person name="Lee J.J."/>
            <person name="Kang M.S."/>
            <person name="Kim G.S."/>
            <person name="Lee C.S."/>
            <person name="Lim S."/>
            <person name="Lee J."/>
            <person name="Roh S.H."/>
            <person name="Kang H."/>
            <person name="Ha J.M."/>
            <person name="Bae S."/>
            <person name="Jung H.Y."/>
            <person name="Kim M.K."/>
        </authorList>
    </citation>
    <scope>NUCLEOTIDE SEQUENCE [LARGE SCALE GENOMIC DNA]</scope>
    <source>
        <strain evidence="13 14">LCS9</strain>
    </source>
</reference>
<dbReference type="SUPFAM" id="SSF53901">
    <property type="entry name" value="Thiolase-like"/>
    <property type="match status" value="2"/>
</dbReference>
<dbReference type="EMBL" id="CP011390">
    <property type="protein sequence ID" value="ANE49505.1"/>
    <property type="molecule type" value="Genomic_DNA"/>
</dbReference>
<feature type="active site" description="Proton acceptor" evidence="9">
    <location>
        <position position="378"/>
    </location>
</feature>
<feature type="domain" description="Thiolase N-terminal" evidence="11">
    <location>
        <begin position="5"/>
        <end position="262"/>
    </location>
</feature>
<dbReference type="InterPro" id="IPR020617">
    <property type="entry name" value="Thiolase_C"/>
</dbReference>
<dbReference type="InterPro" id="IPR002155">
    <property type="entry name" value="Thiolase"/>
</dbReference>
<feature type="active site" description="Proton acceptor" evidence="9">
    <location>
        <position position="348"/>
    </location>
</feature>
<organism evidence="13 14">
    <name type="scientific">Flavisolibacter tropicus</name>
    <dbReference type="NCBI Taxonomy" id="1492898"/>
    <lineage>
        <taxon>Bacteria</taxon>
        <taxon>Pseudomonadati</taxon>
        <taxon>Bacteroidota</taxon>
        <taxon>Chitinophagia</taxon>
        <taxon>Chitinophagales</taxon>
        <taxon>Chitinophagaceae</taxon>
        <taxon>Flavisolibacter</taxon>
    </lineage>
</organism>
<dbReference type="OrthoDB" id="9764892at2"/>
<dbReference type="PROSITE" id="PS00098">
    <property type="entry name" value="THIOLASE_1"/>
    <property type="match status" value="1"/>
</dbReference>
<gene>
    <name evidence="13" type="ORF">SY85_02320</name>
</gene>
<evidence type="ECO:0000256" key="10">
    <source>
        <dbReference type="RuleBase" id="RU003557"/>
    </source>
</evidence>
<keyword evidence="6" id="KW-0809">Transit peptide</keyword>
<dbReference type="InterPro" id="IPR020616">
    <property type="entry name" value="Thiolase_N"/>
</dbReference>
<dbReference type="CDD" id="cd00751">
    <property type="entry name" value="thiolase"/>
    <property type="match status" value="1"/>
</dbReference>
<evidence type="ECO:0000313" key="13">
    <source>
        <dbReference type="EMBL" id="ANE49505.1"/>
    </source>
</evidence>
<dbReference type="Pfam" id="PF00108">
    <property type="entry name" value="Thiolase_N"/>
    <property type="match status" value="1"/>
</dbReference>
<dbReference type="InterPro" id="IPR020610">
    <property type="entry name" value="Thiolase_AS"/>
</dbReference>
<keyword evidence="8 10" id="KW-0012">Acyltransferase</keyword>
<evidence type="ECO:0000259" key="11">
    <source>
        <dbReference type="Pfam" id="PF00108"/>
    </source>
</evidence>
<dbReference type="InterPro" id="IPR016039">
    <property type="entry name" value="Thiolase-like"/>
</dbReference>
<dbReference type="EC" id="2.3.1.9" evidence="3"/>
<dbReference type="GO" id="GO:0046872">
    <property type="term" value="F:metal ion binding"/>
    <property type="evidence" value="ECO:0007669"/>
    <property type="project" value="UniProtKB-KW"/>
</dbReference>
<dbReference type="Gene3D" id="3.40.47.10">
    <property type="match status" value="1"/>
</dbReference>
<proteinExistence type="inferred from homology"/>
<dbReference type="STRING" id="1492898.SY85_02320"/>
<evidence type="ECO:0000256" key="1">
    <source>
        <dbReference type="ARBA" id="ARBA00010982"/>
    </source>
</evidence>
<protein>
    <recommendedName>
        <fullName evidence="3">acetyl-CoA C-acetyltransferase</fullName>
        <ecNumber evidence="3">2.3.1.9</ecNumber>
    </recommendedName>
</protein>
<dbReference type="FunFam" id="3.40.47.10:FF:000007">
    <property type="entry name" value="acetyl-CoA acetyltransferase, mitochondrial"/>
    <property type="match status" value="1"/>
</dbReference>
<dbReference type="PROSITE" id="PS00099">
    <property type="entry name" value="THIOLASE_3"/>
    <property type="match status" value="1"/>
</dbReference>
<name>A0A172TR03_9BACT</name>
<dbReference type="Proteomes" id="UP000077177">
    <property type="component" value="Chromosome"/>
</dbReference>
<evidence type="ECO:0000256" key="5">
    <source>
        <dbReference type="ARBA" id="ARBA00022723"/>
    </source>
</evidence>
<dbReference type="GO" id="GO:0006635">
    <property type="term" value="P:fatty acid beta-oxidation"/>
    <property type="evidence" value="ECO:0007669"/>
    <property type="project" value="TreeGrafter"/>
</dbReference>
<comment type="subunit">
    <text evidence="2">Homotetramer.</text>
</comment>
<dbReference type="Pfam" id="PF02803">
    <property type="entry name" value="Thiolase_C"/>
    <property type="match status" value="1"/>
</dbReference>
<keyword evidence="4 10" id="KW-0808">Transferase</keyword>
<evidence type="ECO:0000313" key="14">
    <source>
        <dbReference type="Proteomes" id="UP000077177"/>
    </source>
</evidence>
<comment type="similarity">
    <text evidence="1 10">Belongs to the thiolase-like superfamily. Thiolase family.</text>
</comment>
<dbReference type="PIRSF" id="PIRSF000429">
    <property type="entry name" value="Ac-CoA_Ac_transf"/>
    <property type="match status" value="1"/>
</dbReference>